<name>A0A520MZ64_9GAMM</name>
<proteinExistence type="predicted"/>
<sequence>MNKDFLRSILIDVKTIALIGASSNSSRDSYKVMKFLIDRGYKVFPVNPNEANNSILGQKCYSNLKSIKEKIDMVDIFRAKEFIFDITREAIELKVKIIWTQENLIDEKAAKLGTDAGLTVIMDECPKKILEN</sequence>
<dbReference type="EMBL" id="SHBH01000011">
    <property type="protein sequence ID" value="RZO26514.1"/>
    <property type="molecule type" value="Genomic_DNA"/>
</dbReference>
<dbReference type="Pfam" id="PF13380">
    <property type="entry name" value="CoA_binding_2"/>
    <property type="match status" value="1"/>
</dbReference>
<dbReference type="SMART" id="SM00881">
    <property type="entry name" value="CoA_binding"/>
    <property type="match status" value="1"/>
</dbReference>
<dbReference type="PANTHER" id="PTHR33303:SF2">
    <property type="entry name" value="COA-BINDING DOMAIN-CONTAINING PROTEIN"/>
    <property type="match status" value="1"/>
</dbReference>
<dbReference type="PANTHER" id="PTHR33303">
    <property type="entry name" value="CYTOPLASMIC PROTEIN-RELATED"/>
    <property type="match status" value="1"/>
</dbReference>
<reference evidence="2 3" key="1">
    <citation type="submission" date="2019-02" db="EMBL/GenBank/DDBJ databases">
        <title>Prokaryotic population dynamics and viral predation in marine succession experiment using metagenomics: the confinement effect.</title>
        <authorList>
            <person name="Haro-Moreno J.M."/>
            <person name="Rodriguez-Valera F."/>
            <person name="Lopez-Perez M."/>
        </authorList>
    </citation>
    <scope>NUCLEOTIDE SEQUENCE [LARGE SCALE GENOMIC DNA]</scope>
    <source>
        <strain evidence="2">MED-G162</strain>
    </source>
</reference>
<dbReference type="InterPro" id="IPR036291">
    <property type="entry name" value="NAD(P)-bd_dom_sf"/>
</dbReference>
<dbReference type="InterPro" id="IPR003781">
    <property type="entry name" value="CoA-bd"/>
</dbReference>
<gene>
    <name evidence="2" type="ORF">EVA95_02020</name>
</gene>
<evidence type="ECO:0000313" key="2">
    <source>
        <dbReference type="EMBL" id="RZO26514.1"/>
    </source>
</evidence>
<dbReference type="SUPFAM" id="SSF51735">
    <property type="entry name" value="NAD(P)-binding Rossmann-fold domains"/>
    <property type="match status" value="1"/>
</dbReference>
<accession>A0A520MZ64</accession>
<feature type="domain" description="CoA-binding" evidence="1">
    <location>
        <begin position="10"/>
        <end position="104"/>
    </location>
</feature>
<protein>
    <submittedName>
        <fullName evidence="2">CoA-binding protein</fullName>
    </submittedName>
</protein>
<dbReference type="AlphaFoldDB" id="A0A520MZ64"/>
<dbReference type="Gene3D" id="3.40.50.720">
    <property type="entry name" value="NAD(P)-binding Rossmann-like Domain"/>
    <property type="match status" value="1"/>
</dbReference>
<organism evidence="2 3">
    <name type="scientific">SAR86 cluster bacterium</name>
    <dbReference type="NCBI Taxonomy" id="2030880"/>
    <lineage>
        <taxon>Bacteria</taxon>
        <taxon>Pseudomonadati</taxon>
        <taxon>Pseudomonadota</taxon>
        <taxon>Gammaproteobacteria</taxon>
        <taxon>SAR86 cluster</taxon>
    </lineage>
</organism>
<evidence type="ECO:0000313" key="3">
    <source>
        <dbReference type="Proteomes" id="UP000319384"/>
    </source>
</evidence>
<dbReference type="Proteomes" id="UP000319384">
    <property type="component" value="Unassembled WGS sequence"/>
</dbReference>
<comment type="caution">
    <text evidence="2">The sequence shown here is derived from an EMBL/GenBank/DDBJ whole genome shotgun (WGS) entry which is preliminary data.</text>
</comment>
<evidence type="ECO:0000259" key="1">
    <source>
        <dbReference type="SMART" id="SM00881"/>
    </source>
</evidence>